<feature type="transmembrane region" description="Helical" evidence="8">
    <location>
        <begin position="467"/>
        <end position="486"/>
    </location>
</feature>
<dbReference type="EMBL" id="BDSP01000041">
    <property type="protein sequence ID" value="GAX11457.1"/>
    <property type="molecule type" value="Genomic_DNA"/>
</dbReference>
<dbReference type="GO" id="GO:0016020">
    <property type="term" value="C:membrane"/>
    <property type="evidence" value="ECO:0007669"/>
    <property type="project" value="UniProtKB-SubCell"/>
</dbReference>
<dbReference type="AlphaFoldDB" id="A0A1Z5JBU3"/>
<keyword evidence="2" id="KW-0813">Transport</keyword>
<feature type="region of interest" description="Disordered" evidence="7">
    <location>
        <begin position="184"/>
        <end position="215"/>
    </location>
</feature>
<accession>A0A1Z5JBU3</accession>
<comment type="similarity">
    <text evidence="6">Belongs to the major facilitator superfamily. Spinster (TC 2.A.1.49) family.</text>
</comment>
<feature type="transmembrane region" description="Helical" evidence="8">
    <location>
        <begin position="282"/>
        <end position="309"/>
    </location>
</feature>
<feature type="region of interest" description="Disordered" evidence="7">
    <location>
        <begin position="89"/>
        <end position="121"/>
    </location>
</feature>
<evidence type="ECO:0000313" key="10">
    <source>
        <dbReference type="EMBL" id="GAX11457.1"/>
    </source>
</evidence>
<feature type="transmembrane region" description="Helical" evidence="8">
    <location>
        <begin position="631"/>
        <end position="652"/>
    </location>
</feature>
<evidence type="ECO:0000256" key="7">
    <source>
        <dbReference type="SAM" id="MobiDB-lite"/>
    </source>
</evidence>
<dbReference type="InParanoid" id="A0A1Z5JBU3"/>
<dbReference type="PANTHER" id="PTHR23505">
    <property type="entry name" value="SPINSTER"/>
    <property type="match status" value="1"/>
</dbReference>
<feature type="transmembrane region" description="Helical" evidence="8">
    <location>
        <begin position="501"/>
        <end position="521"/>
    </location>
</feature>
<dbReference type="SUPFAM" id="SSF103473">
    <property type="entry name" value="MFS general substrate transporter"/>
    <property type="match status" value="1"/>
</dbReference>
<evidence type="ECO:0000256" key="6">
    <source>
        <dbReference type="ARBA" id="ARBA00024338"/>
    </source>
</evidence>
<feature type="transmembrane region" description="Helical" evidence="8">
    <location>
        <begin position="242"/>
        <end position="262"/>
    </location>
</feature>
<keyword evidence="4 8" id="KW-1133">Transmembrane helix</keyword>
<keyword evidence="11" id="KW-1185">Reference proteome</keyword>
<dbReference type="InterPro" id="IPR020846">
    <property type="entry name" value="MFS_dom"/>
</dbReference>
<reference evidence="10 11" key="1">
    <citation type="journal article" date="2015" name="Plant Cell">
        <title>Oil accumulation by the oleaginous diatom Fistulifera solaris as revealed by the genome and transcriptome.</title>
        <authorList>
            <person name="Tanaka T."/>
            <person name="Maeda Y."/>
            <person name="Veluchamy A."/>
            <person name="Tanaka M."/>
            <person name="Abida H."/>
            <person name="Marechal E."/>
            <person name="Bowler C."/>
            <person name="Muto M."/>
            <person name="Sunaga Y."/>
            <person name="Tanaka M."/>
            <person name="Yoshino T."/>
            <person name="Taniguchi T."/>
            <person name="Fukuda Y."/>
            <person name="Nemoto M."/>
            <person name="Matsumoto M."/>
            <person name="Wong P.S."/>
            <person name="Aburatani S."/>
            <person name="Fujibuchi W."/>
        </authorList>
    </citation>
    <scope>NUCLEOTIDE SEQUENCE [LARGE SCALE GENOMIC DNA]</scope>
    <source>
        <strain evidence="10 11">JPCC DA0580</strain>
    </source>
</reference>
<feature type="transmembrane region" description="Helical" evidence="8">
    <location>
        <begin position="533"/>
        <end position="553"/>
    </location>
</feature>
<feature type="region of interest" description="Disordered" evidence="7">
    <location>
        <begin position="146"/>
        <end position="165"/>
    </location>
</feature>
<name>A0A1Z5JBU3_FISSO</name>
<sequence length="761" mass="82594">MTSTSLNIRKAPESLQTPASANARSYSEDSSIAYTLNSLAHTTSDAATLIISNRNAEPFPSPPLSVPPPERRRSIFGQEIQQALHDQRRSAGLWESQSPDFSPGMSVLERDRQRKGRRQRESYDILRSESCLYQIDASDVQIALTPPGSPVSGTLPWPRSQDDHERCGNRKKWLQIFSKQARDLSTEEKSRRAGSHSYERKEAEPRDSFETPVSTMSYQNGGMDSLKAGVSKKRKPHETRHAQSLLLGLAFCAVWSSSNIMAPNLTEIASTFGWTDAADRDLYLGSYCALATGVFSFPIAAAIGVAVDLTKHRQRLFVATVAGTGMATAGAAAAVSYRQFIAARLVTGGFMAGSVPVAFSFLGDLFSAHERNAASSGLTACMGIGILAGQVYAGSNLGDSWRHVFWVSSCFSLACALLCGCLVSEPIRGGKEAILQDMFQKTGKRYDRKLTWSGFVHSIRHNNSNWILLWQGFFSNLPWGIIFVFLNDFLSQERGFSVPDATFLILVFAAGSGVGGILGGYIGQNIHSVKRSYLPLFMAVSTAAGIIPLYGFINSQFTRARSAQGLLLSFSSGLIASLPAVSVRPCLLNVNPPETRGATLTAANLLITLGRGIGPSCITLLSVFHGCSRKSAFNITIILFWMISAIQLLFLIKWLPKDEDAMEAELASYAQKAISGQSDDDEAILGIEDRIASFDGRAAKQTLSYVREGLKELSEELNPFRICGDDASVSDDEKDDSILDDGASSVTNTDACISEKTALLV</sequence>
<feature type="region of interest" description="Disordered" evidence="7">
    <location>
        <begin position="1"/>
        <end position="26"/>
    </location>
</feature>
<feature type="compositionally biased region" description="Polar residues" evidence="7">
    <location>
        <begin position="14"/>
        <end position="26"/>
    </location>
</feature>
<feature type="transmembrane region" description="Helical" evidence="8">
    <location>
        <begin position="404"/>
        <end position="423"/>
    </location>
</feature>
<dbReference type="InterPro" id="IPR011701">
    <property type="entry name" value="MFS"/>
</dbReference>
<dbReference type="InterPro" id="IPR044770">
    <property type="entry name" value="MFS_spinster-like"/>
</dbReference>
<dbReference type="Pfam" id="PF07690">
    <property type="entry name" value="MFS_1"/>
    <property type="match status" value="1"/>
</dbReference>
<feature type="transmembrane region" description="Helical" evidence="8">
    <location>
        <begin position="565"/>
        <end position="590"/>
    </location>
</feature>
<comment type="caution">
    <text evidence="10">The sequence shown here is derived from an EMBL/GenBank/DDBJ whole genome shotgun (WGS) entry which is preliminary data.</text>
</comment>
<dbReference type="FunCoup" id="A0A1Z5JBU3">
    <property type="interactions" value="10"/>
</dbReference>
<comment type="subcellular location">
    <subcellularLocation>
        <location evidence="1">Membrane</location>
        <topology evidence="1">Multi-pass membrane protein</topology>
    </subcellularLocation>
</comment>
<dbReference type="InterPro" id="IPR036259">
    <property type="entry name" value="MFS_trans_sf"/>
</dbReference>
<organism evidence="10 11">
    <name type="scientific">Fistulifera solaris</name>
    <name type="common">Oleaginous diatom</name>
    <dbReference type="NCBI Taxonomy" id="1519565"/>
    <lineage>
        <taxon>Eukaryota</taxon>
        <taxon>Sar</taxon>
        <taxon>Stramenopiles</taxon>
        <taxon>Ochrophyta</taxon>
        <taxon>Bacillariophyta</taxon>
        <taxon>Bacillariophyceae</taxon>
        <taxon>Bacillariophycidae</taxon>
        <taxon>Naviculales</taxon>
        <taxon>Naviculaceae</taxon>
        <taxon>Fistulifera</taxon>
    </lineage>
</organism>
<dbReference type="PROSITE" id="PS50850">
    <property type="entry name" value="MFS"/>
    <property type="match status" value="1"/>
</dbReference>
<dbReference type="PANTHER" id="PTHR23505:SF79">
    <property type="entry name" value="PROTEIN SPINSTER"/>
    <property type="match status" value="1"/>
</dbReference>
<evidence type="ECO:0000313" key="11">
    <source>
        <dbReference type="Proteomes" id="UP000198406"/>
    </source>
</evidence>
<feature type="domain" description="Major facilitator superfamily (MFS) profile" evidence="9">
    <location>
        <begin position="243"/>
        <end position="659"/>
    </location>
</feature>
<evidence type="ECO:0000256" key="4">
    <source>
        <dbReference type="ARBA" id="ARBA00022989"/>
    </source>
</evidence>
<dbReference type="Gene3D" id="1.20.1250.20">
    <property type="entry name" value="MFS general substrate transporter like domains"/>
    <property type="match status" value="1"/>
</dbReference>
<proteinExistence type="inferred from homology"/>
<evidence type="ECO:0000256" key="5">
    <source>
        <dbReference type="ARBA" id="ARBA00023136"/>
    </source>
</evidence>
<feature type="transmembrane region" description="Helical" evidence="8">
    <location>
        <begin position="341"/>
        <end position="362"/>
    </location>
</feature>
<evidence type="ECO:0000256" key="8">
    <source>
        <dbReference type="SAM" id="Phobius"/>
    </source>
</evidence>
<evidence type="ECO:0000256" key="2">
    <source>
        <dbReference type="ARBA" id="ARBA00022448"/>
    </source>
</evidence>
<dbReference type="Proteomes" id="UP000198406">
    <property type="component" value="Unassembled WGS sequence"/>
</dbReference>
<evidence type="ECO:0000259" key="9">
    <source>
        <dbReference type="PROSITE" id="PS50850"/>
    </source>
</evidence>
<keyword evidence="3 8" id="KW-0812">Transmembrane</keyword>
<dbReference type="GO" id="GO:0022857">
    <property type="term" value="F:transmembrane transporter activity"/>
    <property type="evidence" value="ECO:0007669"/>
    <property type="project" value="InterPro"/>
</dbReference>
<evidence type="ECO:0000256" key="3">
    <source>
        <dbReference type="ARBA" id="ARBA00022692"/>
    </source>
</evidence>
<keyword evidence="5 8" id="KW-0472">Membrane</keyword>
<feature type="transmembrane region" description="Helical" evidence="8">
    <location>
        <begin position="316"/>
        <end position="335"/>
    </location>
</feature>
<protein>
    <recommendedName>
        <fullName evidence="9">Major facilitator superfamily (MFS) profile domain-containing protein</fullName>
    </recommendedName>
</protein>
<feature type="compositionally biased region" description="Basic and acidic residues" evidence="7">
    <location>
        <begin position="184"/>
        <end position="209"/>
    </location>
</feature>
<dbReference type="OrthoDB" id="440755at2759"/>
<dbReference type="CDD" id="cd06174">
    <property type="entry name" value="MFS"/>
    <property type="match status" value="1"/>
</dbReference>
<feature type="transmembrane region" description="Helical" evidence="8">
    <location>
        <begin position="602"/>
        <end position="625"/>
    </location>
</feature>
<evidence type="ECO:0000256" key="1">
    <source>
        <dbReference type="ARBA" id="ARBA00004141"/>
    </source>
</evidence>
<gene>
    <name evidence="10" type="ORF">FisN_22Lh141</name>
</gene>
<feature type="transmembrane region" description="Helical" evidence="8">
    <location>
        <begin position="374"/>
        <end position="392"/>
    </location>
</feature>